<keyword evidence="8" id="KW-0902">Two-component regulatory system</keyword>
<evidence type="ECO:0000256" key="9">
    <source>
        <dbReference type="SAM" id="Phobius"/>
    </source>
</evidence>
<keyword evidence="7" id="KW-0067">ATP-binding</keyword>
<dbReference type="Pfam" id="PF02518">
    <property type="entry name" value="HATPase_c"/>
    <property type="match status" value="1"/>
</dbReference>
<evidence type="ECO:0000256" key="6">
    <source>
        <dbReference type="ARBA" id="ARBA00022777"/>
    </source>
</evidence>
<dbReference type="GO" id="GO:0016020">
    <property type="term" value="C:membrane"/>
    <property type="evidence" value="ECO:0007669"/>
    <property type="project" value="InterPro"/>
</dbReference>
<keyword evidence="6 13" id="KW-0418">Kinase</keyword>
<dbReference type="Gene3D" id="1.20.5.1930">
    <property type="match status" value="1"/>
</dbReference>
<keyword evidence="9" id="KW-0812">Transmembrane</keyword>
<comment type="caution">
    <text evidence="13">The sequence shown here is derived from an EMBL/GenBank/DDBJ whole genome shotgun (WGS) entry which is preliminary data.</text>
</comment>
<dbReference type="InterPro" id="IPR055558">
    <property type="entry name" value="DUF7134"/>
</dbReference>
<feature type="transmembrane region" description="Helical" evidence="9">
    <location>
        <begin position="141"/>
        <end position="159"/>
    </location>
</feature>
<feature type="domain" description="Histidine kinase/HSP90-like ATPase" evidence="10">
    <location>
        <begin position="338"/>
        <end position="422"/>
    </location>
</feature>
<keyword evidence="9" id="KW-1133">Transmembrane helix</keyword>
<feature type="transmembrane region" description="Helical" evidence="9">
    <location>
        <begin position="40"/>
        <end position="60"/>
    </location>
</feature>
<dbReference type="STRING" id="1193182.BN11_340016"/>
<dbReference type="Gene3D" id="3.30.565.10">
    <property type="entry name" value="Histidine kinase-like ATPase, C-terminal domain"/>
    <property type="match status" value="1"/>
</dbReference>
<evidence type="ECO:0000256" key="7">
    <source>
        <dbReference type="ARBA" id="ARBA00022840"/>
    </source>
</evidence>
<evidence type="ECO:0000259" key="11">
    <source>
        <dbReference type="Pfam" id="PF07730"/>
    </source>
</evidence>
<proteinExistence type="predicted"/>
<evidence type="ECO:0000256" key="3">
    <source>
        <dbReference type="ARBA" id="ARBA00022553"/>
    </source>
</evidence>
<evidence type="ECO:0000256" key="1">
    <source>
        <dbReference type="ARBA" id="ARBA00000085"/>
    </source>
</evidence>
<dbReference type="InterPro" id="IPR003594">
    <property type="entry name" value="HATPase_dom"/>
</dbReference>
<dbReference type="EMBL" id="CAJA01000268">
    <property type="protein sequence ID" value="CCH73865.1"/>
    <property type="molecule type" value="Genomic_DNA"/>
</dbReference>
<name>W6JYW8_9MICO</name>
<feature type="transmembrane region" description="Helical" evidence="9">
    <location>
        <begin position="165"/>
        <end position="185"/>
    </location>
</feature>
<keyword evidence="4" id="KW-0808">Transferase</keyword>
<gene>
    <name evidence="13" type="ORF">BN11_340016</name>
</gene>
<evidence type="ECO:0000313" key="13">
    <source>
        <dbReference type="EMBL" id="CCH73865.1"/>
    </source>
</evidence>
<feature type="domain" description="DUF7134" evidence="12">
    <location>
        <begin position="32"/>
        <end position="193"/>
    </location>
</feature>
<evidence type="ECO:0000256" key="4">
    <source>
        <dbReference type="ARBA" id="ARBA00022679"/>
    </source>
</evidence>
<dbReference type="PANTHER" id="PTHR24421">
    <property type="entry name" value="NITRATE/NITRITE SENSOR PROTEIN NARX-RELATED"/>
    <property type="match status" value="1"/>
</dbReference>
<organism evidence="13 14">
    <name type="scientific">Nostocoides australiense Ben110</name>
    <dbReference type="NCBI Taxonomy" id="1193182"/>
    <lineage>
        <taxon>Bacteria</taxon>
        <taxon>Bacillati</taxon>
        <taxon>Actinomycetota</taxon>
        <taxon>Actinomycetes</taxon>
        <taxon>Micrococcales</taxon>
        <taxon>Intrasporangiaceae</taxon>
        <taxon>Nostocoides</taxon>
    </lineage>
</organism>
<dbReference type="GO" id="GO:0046983">
    <property type="term" value="F:protein dimerization activity"/>
    <property type="evidence" value="ECO:0007669"/>
    <property type="project" value="InterPro"/>
</dbReference>
<evidence type="ECO:0000313" key="14">
    <source>
        <dbReference type="Proteomes" id="UP000035763"/>
    </source>
</evidence>
<dbReference type="SUPFAM" id="SSF55874">
    <property type="entry name" value="ATPase domain of HSP90 chaperone/DNA topoisomerase II/histidine kinase"/>
    <property type="match status" value="1"/>
</dbReference>
<dbReference type="Pfam" id="PF07730">
    <property type="entry name" value="HisKA_3"/>
    <property type="match status" value="1"/>
</dbReference>
<evidence type="ECO:0000256" key="2">
    <source>
        <dbReference type="ARBA" id="ARBA00012438"/>
    </source>
</evidence>
<dbReference type="EC" id="2.7.13.3" evidence="2"/>
<feature type="domain" description="Signal transduction histidine kinase subgroup 3 dimerisation and phosphoacceptor" evidence="11">
    <location>
        <begin position="221"/>
        <end position="290"/>
    </location>
</feature>
<evidence type="ECO:0000259" key="12">
    <source>
        <dbReference type="Pfam" id="PF23539"/>
    </source>
</evidence>
<dbReference type="PANTHER" id="PTHR24421:SF10">
    <property type="entry name" value="NITRATE_NITRITE SENSOR PROTEIN NARQ"/>
    <property type="match status" value="1"/>
</dbReference>
<dbReference type="GO" id="GO:0005524">
    <property type="term" value="F:ATP binding"/>
    <property type="evidence" value="ECO:0007669"/>
    <property type="project" value="UniProtKB-KW"/>
</dbReference>
<dbReference type="GO" id="GO:0000155">
    <property type="term" value="F:phosphorelay sensor kinase activity"/>
    <property type="evidence" value="ECO:0007669"/>
    <property type="project" value="InterPro"/>
</dbReference>
<protein>
    <recommendedName>
        <fullName evidence="2">histidine kinase</fullName>
        <ecNumber evidence="2">2.7.13.3</ecNumber>
    </recommendedName>
</protein>
<dbReference type="InterPro" id="IPR036890">
    <property type="entry name" value="HATPase_C_sf"/>
</dbReference>
<reference evidence="13 14" key="1">
    <citation type="journal article" date="2013" name="ISME J.">
        <title>A metabolic model for members of the genus Tetrasphaera involved in enhanced biological phosphorus removal.</title>
        <authorList>
            <person name="Kristiansen R."/>
            <person name="Nguyen H.T.T."/>
            <person name="Saunders A.M."/>
            <person name="Nielsen J.L."/>
            <person name="Wimmer R."/>
            <person name="Le V.Q."/>
            <person name="McIlroy S.J."/>
            <person name="Petrovski S."/>
            <person name="Seviour R.J."/>
            <person name="Calteau A."/>
            <person name="Nielsen K.L."/>
            <person name="Nielsen P.H."/>
        </authorList>
    </citation>
    <scope>NUCLEOTIDE SEQUENCE [LARGE SCALE GENOMIC DNA]</scope>
    <source>
        <strain evidence="13 14">Ben110</strain>
    </source>
</reference>
<dbReference type="InterPro" id="IPR011712">
    <property type="entry name" value="Sig_transdc_His_kin_sub3_dim/P"/>
</dbReference>
<dbReference type="AlphaFoldDB" id="W6JYW8"/>
<dbReference type="InterPro" id="IPR050482">
    <property type="entry name" value="Sensor_HK_TwoCompSys"/>
</dbReference>
<keyword evidence="9" id="KW-0472">Membrane</keyword>
<evidence type="ECO:0000256" key="8">
    <source>
        <dbReference type="ARBA" id="ARBA00023012"/>
    </source>
</evidence>
<comment type="catalytic activity">
    <reaction evidence="1">
        <text>ATP + protein L-histidine = ADP + protein N-phospho-L-histidine.</text>
        <dbReference type="EC" id="2.7.13.3"/>
    </reaction>
</comment>
<dbReference type="Pfam" id="PF23539">
    <property type="entry name" value="DUF7134"/>
    <property type="match status" value="1"/>
</dbReference>
<dbReference type="CDD" id="cd16917">
    <property type="entry name" value="HATPase_UhpB-NarQ-NarX-like"/>
    <property type="match status" value="1"/>
</dbReference>
<accession>W6JYW8</accession>
<evidence type="ECO:0000256" key="5">
    <source>
        <dbReference type="ARBA" id="ARBA00022741"/>
    </source>
</evidence>
<sequence>MCEGSAPHIVECVSSAPDPSATAPRRWWRAARAFPRDHPWAWDLLTAALFWLILAFFVLLSLLTGPREGNESLVPVLVVSSLHTAGVALRRRRPVTAFWLVVAGCVVQLVASDNIFPTDAAVLVVAYALTRYSDDVRVRRVGLAVCAVSGFLAVVDWNTFEPGGFTATATGGAFLSAFVITFWIWGDLNRKRQDLVAGLEQQNLALRRDRDQRAALATQAERARIAREMHDIVAHSLSVVVVQSDGAAYAAEHASSWDRDQAAHALKTIGETARSALAETRRLVGVLRQEGDAEDYAPTSSLAQLDELIDGTRQAGLTVELDERGDRRALPREGDLAAYRIVQESLTNVLRHAGPGAAARVTVDYGEPVRIEVRDNGSGTGSGDGQGNGLIGMRERIHQVGGSFVAGPAPGGGWRVQALIPTGTTGEQ</sequence>
<dbReference type="Proteomes" id="UP000035763">
    <property type="component" value="Unassembled WGS sequence"/>
</dbReference>
<keyword evidence="5" id="KW-0547">Nucleotide-binding</keyword>
<evidence type="ECO:0000259" key="10">
    <source>
        <dbReference type="Pfam" id="PF02518"/>
    </source>
</evidence>
<keyword evidence="14" id="KW-1185">Reference proteome</keyword>
<keyword evidence="3" id="KW-0597">Phosphoprotein</keyword>